<keyword evidence="4 6" id="KW-1133">Transmembrane helix</keyword>
<evidence type="ECO:0000313" key="9">
    <source>
        <dbReference type="EMBL" id="KAF2400770.1"/>
    </source>
</evidence>
<reference evidence="9" key="1">
    <citation type="journal article" date="2020" name="Stud. Mycol.">
        <title>101 Dothideomycetes genomes: a test case for predicting lifestyles and emergence of pathogens.</title>
        <authorList>
            <person name="Haridas S."/>
            <person name="Albert R."/>
            <person name="Binder M."/>
            <person name="Bloem J."/>
            <person name="Labutti K."/>
            <person name="Salamov A."/>
            <person name="Andreopoulos B."/>
            <person name="Baker S."/>
            <person name="Barry K."/>
            <person name="Bills G."/>
            <person name="Bluhm B."/>
            <person name="Cannon C."/>
            <person name="Castanera R."/>
            <person name="Culley D."/>
            <person name="Daum C."/>
            <person name="Ezra D."/>
            <person name="Gonzalez J."/>
            <person name="Henrissat B."/>
            <person name="Kuo A."/>
            <person name="Liang C."/>
            <person name="Lipzen A."/>
            <person name="Lutzoni F."/>
            <person name="Magnuson J."/>
            <person name="Mondo S."/>
            <person name="Nolan M."/>
            <person name="Ohm R."/>
            <person name="Pangilinan J."/>
            <person name="Park H.-J."/>
            <person name="Ramirez L."/>
            <person name="Alfaro M."/>
            <person name="Sun H."/>
            <person name="Tritt A."/>
            <person name="Yoshinaga Y."/>
            <person name="Zwiers L.-H."/>
            <person name="Turgeon B."/>
            <person name="Goodwin S."/>
            <person name="Spatafora J."/>
            <person name="Crous P."/>
            <person name="Grigoriev I."/>
        </authorList>
    </citation>
    <scope>NUCLEOTIDE SEQUENCE</scope>
    <source>
        <strain evidence="9">CBS 262.69</strain>
    </source>
</reference>
<evidence type="ECO:0000256" key="1">
    <source>
        <dbReference type="ARBA" id="ARBA00004141"/>
    </source>
</evidence>
<dbReference type="GO" id="GO:0005783">
    <property type="term" value="C:endoplasmic reticulum"/>
    <property type="evidence" value="ECO:0007669"/>
    <property type="project" value="TreeGrafter"/>
</dbReference>
<feature type="transmembrane region" description="Helical" evidence="7">
    <location>
        <begin position="171"/>
        <end position="190"/>
    </location>
</feature>
<protein>
    <submittedName>
        <fullName evidence="9">Emopamil-binding protein</fullName>
    </submittedName>
</protein>
<proteinExistence type="inferred from homology"/>
<evidence type="ECO:0000259" key="8">
    <source>
        <dbReference type="PROSITE" id="PS51751"/>
    </source>
</evidence>
<dbReference type="GO" id="GO:0016125">
    <property type="term" value="P:sterol metabolic process"/>
    <property type="evidence" value="ECO:0007669"/>
    <property type="project" value="InterPro"/>
</dbReference>
<evidence type="ECO:0000313" key="10">
    <source>
        <dbReference type="Proteomes" id="UP000799640"/>
    </source>
</evidence>
<dbReference type="AlphaFoldDB" id="A0A6G1HXL8"/>
<sequence>MSESKGLVIDEVTVLSLLATVVLLIVAYVASLRLLPASASTRSRVLFVWHSFDALIHFFFEGSFLYNCFFTFINADSVRTFTASTGRQSVAVTASDVHFLGRADKIYGANYGTGPTSKLWQEYAKADRRWGEADLGVISLELLTVLIGGPLAVWICVLLSRGHGDIRGMIGGKLAFWMIVLATGELYGGFMTFAPEWLTGSPNLDTSNFMYLWVYLFFFNTLWVWIPLWILVQSYFSIASSMPVGTVQEGKKKA</sequence>
<organism evidence="9 10">
    <name type="scientific">Trichodelitschia bisporula</name>
    <dbReference type="NCBI Taxonomy" id="703511"/>
    <lineage>
        <taxon>Eukaryota</taxon>
        <taxon>Fungi</taxon>
        <taxon>Dikarya</taxon>
        <taxon>Ascomycota</taxon>
        <taxon>Pezizomycotina</taxon>
        <taxon>Dothideomycetes</taxon>
        <taxon>Dothideomycetes incertae sedis</taxon>
        <taxon>Phaeotrichales</taxon>
        <taxon>Phaeotrichaceae</taxon>
        <taxon>Trichodelitschia</taxon>
    </lineage>
</organism>
<evidence type="ECO:0000256" key="7">
    <source>
        <dbReference type="SAM" id="Phobius"/>
    </source>
</evidence>
<dbReference type="PANTHER" id="PTHR14207:SF1">
    <property type="entry name" value="EMOPAMIL-BINDING PROTEIN-LIKE"/>
    <property type="match status" value="1"/>
</dbReference>
<dbReference type="EMBL" id="ML996694">
    <property type="protein sequence ID" value="KAF2400770.1"/>
    <property type="molecule type" value="Genomic_DNA"/>
</dbReference>
<dbReference type="OrthoDB" id="5415655at2759"/>
<keyword evidence="10" id="KW-1185">Reference proteome</keyword>
<dbReference type="GO" id="GO:0047750">
    <property type="term" value="F:cholestenol delta-isomerase activity"/>
    <property type="evidence" value="ECO:0007669"/>
    <property type="project" value="InterPro"/>
</dbReference>
<dbReference type="InterPro" id="IPR007905">
    <property type="entry name" value="EBP"/>
</dbReference>
<feature type="transmembrane region" description="Helical" evidence="7">
    <location>
        <begin position="47"/>
        <end position="73"/>
    </location>
</feature>
<evidence type="ECO:0000256" key="3">
    <source>
        <dbReference type="ARBA" id="ARBA00022692"/>
    </source>
</evidence>
<dbReference type="Pfam" id="PF05241">
    <property type="entry name" value="EBP"/>
    <property type="match status" value="1"/>
</dbReference>
<feature type="domain" description="EXPERA" evidence="8">
    <location>
        <begin position="42"/>
        <end position="231"/>
    </location>
</feature>
<dbReference type="InterPro" id="IPR033118">
    <property type="entry name" value="EXPERA"/>
</dbReference>
<dbReference type="PANTHER" id="PTHR14207">
    <property type="entry name" value="STEROL ISOMERASE"/>
    <property type="match status" value="1"/>
</dbReference>
<comment type="similarity">
    <text evidence="2">Belongs to the EBP family.</text>
</comment>
<dbReference type="Proteomes" id="UP000799640">
    <property type="component" value="Unassembled WGS sequence"/>
</dbReference>
<accession>A0A6G1HXL8</accession>
<gene>
    <name evidence="9" type="ORF">EJ06DRAFT_529874</name>
</gene>
<name>A0A6G1HXL8_9PEZI</name>
<dbReference type="GO" id="GO:0016020">
    <property type="term" value="C:membrane"/>
    <property type="evidence" value="ECO:0007669"/>
    <property type="project" value="UniProtKB-SubCell"/>
</dbReference>
<evidence type="ECO:0000256" key="6">
    <source>
        <dbReference type="PROSITE-ProRule" id="PRU01087"/>
    </source>
</evidence>
<feature type="transmembrane region" description="Helical" evidence="7">
    <location>
        <begin position="12"/>
        <end position="35"/>
    </location>
</feature>
<dbReference type="PROSITE" id="PS51751">
    <property type="entry name" value="EXPERA"/>
    <property type="match status" value="1"/>
</dbReference>
<keyword evidence="3 6" id="KW-0812">Transmembrane</keyword>
<evidence type="ECO:0000256" key="4">
    <source>
        <dbReference type="ARBA" id="ARBA00022989"/>
    </source>
</evidence>
<evidence type="ECO:0000256" key="2">
    <source>
        <dbReference type="ARBA" id="ARBA00008337"/>
    </source>
</evidence>
<comment type="subcellular location">
    <subcellularLocation>
        <location evidence="1">Membrane</location>
        <topology evidence="1">Multi-pass membrane protein</topology>
    </subcellularLocation>
</comment>
<evidence type="ECO:0000256" key="5">
    <source>
        <dbReference type="ARBA" id="ARBA00023136"/>
    </source>
</evidence>
<feature type="transmembrane region" description="Helical" evidence="7">
    <location>
        <begin position="137"/>
        <end position="159"/>
    </location>
</feature>
<feature type="transmembrane region" description="Helical" evidence="7">
    <location>
        <begin position="210"/>
        <end position="232"/>
    </location>
</feature>
<keyword evidence="5 6" id="KW-0472">Membrane</keyword>